<evidence type="ECO:0000259" key="2">
    <source>
        <dbReference type="Pfam" id="PF14339"/>
    </source>
</evidence>
<feature type="domain" description="DUF4394" evidence="2">
    <location>
        <begin position="41"/>
        <end position="283"/>
    </location>
</feature>
<evidence type="ECO:0000313" key="4">
    <source>
        <dbReference type="Proteomes" id="UP001595979"/>
    </source>
</evidence>
<organism evidence="3 4">
    <name type="scientific">Deinococcus petrolearius</name>
    <dbReference type="NCBI Taxonomy" id="1751295"/>
    <lineage>
        <taxon>Bacteria</taxon>
        <taxon>Thermotogati</taxon>
        <taxon>Deinococcota</taxon>
        <taxon>Deinococci</taxon>
        <taxon>Deinococcales</taxon>
        <taxon>Deinococcaceae</taxon>
        <taxon>Deinococcus</taxon>
    </lineage>
</organism>
<protein>
    <submittedName>
        <fullName evidence="3">DUF4394 domain-containing protein</fullName>
    </submittedName>
</protein>
<feature type="chain" id="PRO_5047382590" evidence="1">
    <location>
        <begin position="18"/>
        <end position="289"/>
    </location>
</feature>
<dbReference type="SUPFAM" id="SSF82171">
    <property type="entry name" value="DPP6 N-terminal domain-like"/>
    <property type="match status" value="1"/>
</dbReference>
<dbReference type="InterPro" id="IPR025507">
    <property type="entry name" value="DUF4394"/>
</dbReference>
<name>A0ABW1DLF1_9DEIO</name>
<dbReference type="Proteomes" id="UP001595979">
    <property type="component" value="Unassembled WGS sequence"/>
</dbReference>
<evidence type="ECO:0000256" key="1">
    <source>
        <dbReference type="SAM" id="SignalP"/>
    </source>
</evidence>
<sequence>MKRIAALTVLSALVLSACTTGPVTPDAPAGLTAYGLAGANQLAVFGTDNAAASYRAVSVTGLASGEKLVDLDFRNTDNRLYAATSAGKIYVLDTTTGAATADGSSVGQTTQAIDFNPNANRLRVVGTANDNYRLTVNSVPVPSASPAGTVTADGTFAYAAGDANVGKTPVLTAAAYTNSYNDSALSAVPTGAPATTLYTIDSATDTLNENTAGPQFSTLVTRASLGVNVGTGLTGFDIAGASDAYMTVVSGNSTMLYRVNLGAAANAATAVSTVDGVSIRAIALSLPSR</sequence>
<evidence type="ECO:0000313" key="3">
    <source>
        <dbReference type="EMBL" id="MFC5848649.1"/>
    </source>
</evidence>
<accession>A0ABW1DLF1</accession>
<dbReference type="PROSITE" id="PS51257">
    <property type="entry name" value="PROKAR_LIPOPROTEIN"/>
    <property type="match status" value="1"/>
</dbReference>
<keyword evidence="4" id="KW-1185">Reference proteome</keyword>
<comment type="caution">
    <text evidence="3">The sequence shown here is derived from an EMBL/GenBank/DDBJ whole genome shotgun (WGS) entry which is preliminary data.</text>
</comment>
<dbReference type="RefSeq" id="WP_380048898.1">
    <property type="nucleotide sequence ID" value="NZ_JBHSOH010000009.1"/>
</dbReference>
<dbReference type="EMBL" id="JBHSOH010000009">
    <property type="protein sequence ID" value="MFC5848649.1"/>
    <property type="molecule type" value="Genomic_DNA"/>
</dbReference>
<proteinExistence type="predicted"/>
<reference evidence="4" key="1">
    <citation type="journal article" date="2019" name="Int. J. Syst. Evol. Microbiol.">
        <title>The Global Catalogue of Microorganisms (GCM) 10K type strain sequencing project: providing services to taxonomists for standard genome sequencing and annotation.</title>
        <authorList>
            <consortium name="The Broad Institute Genomics Platform"/>
            <consortium name="The Broad Institute Genome Sequencing Center for Infectious Disease"/>
            <person name="Wu L."/>
            <person name="Ma J."/>
        </authorList>
    </citation>
    <scope>NUCLEOTIDE SEQUENCE [LARGE SCALE GENOMIC DNA]</scope>
    <source>
        <strain evidence="4">CGMCC 1.15053</strain>
    </source>
</reference>
<keyword evidence="1" id="KW-0732">Signal</keyword>
<gene>
    <name evidence="3" type="ORF">ACFPQ6_10030</name>
</gene>
<dbReference type="Pfam" id="PF14339">
    <property type="entry name" value="DUF4394"/>
    <property type="match status" value="1"/>
</dbReference>
<feature type="signal peptide" evidence="1">
    <location>
        <begin position="1"/>
        <end position="17"/>
    </location>
</feature>